<name>A0A6M3IV58_9ZZZZ</name>
<reference evidence="2" key="1">
    <citation type="submission" date="2020-03" db="EMBL/GenBank/DDBJ databases">
        <title>The deep terrestrial virosphere.</title>
        <authorList>
            <person name="Holmfeldt K."/>
            <person name="Nilsson E."/>
            <person name="Simone D."/>
            <person name="Lopez-Fernandez M."/>
            <person name="Wu X."/>
            <person name="de Brujin I."/>
            <person name="Lundin D."/>
            <person name="Andersson A."/>
            <person name="Bertilsson S."/>
            <person name="Dopson M."/>
        </authorList>
    </citation>
    <scope>NUCLEOTIDE SEQUENCE</scope>
    <source>
        <strain evidence="2">MM415B00971</strain>
    </source>
</reference>
<sequence length="116" mass="12752">MPEYKGLLIGIVLCIIIIFLMTGCSRLLTGLAGEASENINDMLKKIPPNSFSEFSYERTGLVTSANIEAKGVTKTADTLTMKEVKIKLKYGAQNVSIIMKDVVREINGPQKPEMTQ</sequence>
<keyword evidence="1" id="KW-0812">Transmembrane</keyword>
<proteinExistence type="predicted"/>
<protein>
    <submittedName>
        <fullName evidence="2">Uncharacterized protein</fullName>
    </submittedName>
</protein>
<evidence type="ECO:0000256" key="1">
    <source>
        <dbReference type="SAM" id="Phobius"/>
    </source>
</evidence>
<organism evidence="2">
    <name type="scientific">viral metagenome</name>
    <dbReference type="NCBI Taxonomy" id="1070528"/>
    <lineage>
        <taxon>unclassified sequences</taxon>
        <taxon>metagenomes</taxon>
        <taxon>organismal metagenomes</taxon>
    </lineage>
</organism>
<accession>A0A6M3IV58</accession>
<keyword evidence="1" id="KW-1133">Transmembrane helix</keyword>
<dbReference type="PROSITE" id="PS51257">
    <property type="entry name" value="PROKAR_LIPOPROTEIN"/>
    <property type="match status" value="1"/>
</dbReference>
<feature type="transmembrane region" description="Helical" evidence="1">
    <location>
        <begin position="6"/>
        <end position="28"/>
    </location>
</feature>
<dbReference type="EMBL" id="MT141435">
    <property type="protein sequence ID" value="QJA61274.1"/>
    <property type="molecule type" value="Genomic_DNA"/>
</dbReference>
<dbReference type="AlphaFoldDB" id="A0A6M3IV58"/>
<evidence type="ECO:0000313" key="2">
    <source>
        <dbReference type="EMBL" id="QJA61274.1"/>
    </source>
</evidence>
<keyword evidence="1" id="KW-0472">Membrane</keyword>
<gene>
    <name evidence="2" type="ORF">MM415B00971_0033</name>
</gene>